<keyword evidence="3" id="KW-1185">Reference proteome</keyword>
<accession>A0ABS6W528</accession>
<evidence type="ECO:0000313" key="2">
    <source>
        <dbReference type="EMBL" id="MBW2962960.1"/>
    </source>
</evidence>
<dbReference type="InterPro" id="IPR025665">
    <property type="entry name" value="Beta-barrel_OMP_2"/>
</dbReference>
<proteinExistence type="predicted"/>
<feature type="domain" description="Outer membrane protein beta-barrel" evidence="1">
    <location>
        <begin position="6"/>
        <end position="75"/>
    </location>
</feature>
<dbReference type="RefSeq" id="WP_219041257.1">
    <property type="nucleotide sequence ID" value="NZ_JAHWDF010000023.1"/>
</dbReference>
<evidence type="ECO:0000313" key="3">
    <source>
        <dbReference type="Proteomes" id="UP000719267"/>
    </source>
</evidence>
<comment type="caution">
    <text evidence="2">The sequence shown here is derived from an EMBL/GenBank/DDBJ whole genome shotgun (WGS) entry which is preliminary data.</text>
</comment>
<gene>
    <name evidence="2" type="ORF">KW502_14320</name>
</gene>
<organism evidence="2 3">
    <name type="scientific">Mesonia aestuariivivens</name>
    <dbReference type="NCBI Taxonomy" id="2796128"/>
    <lineage>
        <taxon>Bacteria</taxon>
        <taxon>Pseudomonadati</taxon>
        <taxon>Bacteroidota</taxon>
        <taxon>Flavobacteriia</taxon>
        <taxon>Flavobacteriales</taxon>
        <taxon>Flavobacteriaceae</taxon>
        <taxon>Mesonia</taxon>
    </lineage>
</organism>
<reference evidence="2 3" key="1">
    <citation type="submission" date="2021-07" db="EMBL/GenBank/DDBJ databases">
        <title>Mesonia aestuariivivens sp. nov., isolated from a tidal flat.</title>
        <authorList>
            <person name="Kim Y.-O."/>
            <person name="Yoon J.-H."/>
        </authorList>
    </citation>
    <scope>NUCLEOTIDE SEQUENCE [LARGE SCALE GENOMIC DNA]</scope>
    <source>
        <strain evidence="2 3">JHPTF-M18</strain>
    </source>
</reference>
<evidence type="ECO:0000259" key="1">
    <source>
        <dbReference type="Pfam" id="PF13568"/>
    </source>
</evidence>
<dbReference type="Pfam" id="PF13568">
    <property type="entry name" value="OMP_b-brl_2"/>
    <property type="match status" value="1"/>
</dbReference>
<dbReference type="Proteomes" id="UP000719267">
    <property type="component" value="Unassembled WGS sequence"/>
</dbReference>
<sequence length="100" mass="11313">MYAAHFNVPVNLKYGNKLYLTVGPQIGFLLDTKKESADDGNLKSDIDFGLNIGGGYQFNQIFIELRIYQGLTTIYDFKTRNGAIQELKNCLLRLSLGYKL</sequence>
<protein>
    <submittedName>
        <fullName evidence="2">PorT family protein</fullName>
    </submittedName>
</protein>
<name>A0ABS6W528_9FLAO</name>
<dbReference type="EMBL" id="JAHWDF010000023">
    <property type="protein sequence ID" value="MBW2962960.1"/>
    <property type="molecule type" value="Genomic_DNA"/>
</dbReference>